<dbReference type="InterPro" id="IPR000086">
    <property type="entry name" value="NUDIX_hydrolase_dom"/>
</dbReference>
<dbReference type="Pfam" id="PF00293">
    <property type="entry name" value="NUDIX"/>
    <property type="match status" value="1"/>
</dbReference>
<dbReference type="OMA" id="INDEHGG"/>
<dbReference type="GO" id="GO:0051287">
    <property type="term" value="F:NAD binding"/>
    <property type="evidence" value="ECO:0007669"/>
    <property type="project" value="TreeGrafter"/>
</dbReference>
<evidence type="ECO:0000259" key="3">
    <source>
        <dbReference type="PROSITE" id="PS51462"/>
    </source>
</evidence>
<keyword evidence="1 2" id="KW-0378">Hydrolase</keyword>
<dbReference type="GO" id="GO:0035529">
    <property type="term" value="F:NADH pyrophosphatase activity"/>
    <property type="evidence" value="ECO:0007669"/>
    <property type="project" value="TreeGrafter"/>
</dbReference>
<reference evidence="4" key="1">
    <citation type="submission" date="2021-08" db="EMBL/GenBank/DDBJ databases">
        <title>WGS assembly of Ceratopteris richardii.</title>
        <authorList>
            <person name="Marchant D.B."/>
            <person name="Chen G."/>
            <person name="Jenkins J."/>
            <person name="Shu S."/>
            <person name="Leebens-Mack J."/>
            <person name="Grimwood J."/>
            <person name="Schmutz J."/>
            <person name="Soltis P."/>
            <person name="Soltis D."/>
            <person name="Chen Z.-H."/>
        </authorList>
    </citation>
    <scope>NUCLEOTIDE SEQUENCE</scope>
    <source>
        <strain evidence="4">Whitten #5841</strain>
        <tissue evidence="4">Leaf</tissue>
    </source>
</reference>
<dbReference type="InterPro" id="IPR020476">
    <property type="entry name" value="Nudix_hydrolase"/>
</dbReference>
<dbReference type="InterPro" id="IPR015797">
    <property type="entry name" value="NUDIX_hydrolase-like_dom_sf"/>
</dbReference>
<dbReference type="PROSITE" id="PS51462">
    <property type="entry name" value="NUDIX"/>
    <property type="match status" value="1"/>
</dbReference>
<evidence type="ECO:0000256" key="2">
    <source>
        <dbReference type="RuleBase" id="RU003476"/>
    </source>
</evidence>
<keyword evidence="5" id="KW-1185">Reference proteome</keyword>
<dbReference type="InterPro" id="IPR003293">
    <property type="entry name" value="Nudix_hydrolase6-like"/>
</dbReference>
<comment type="caution">
    <text evidence="4">The sequence shown here is derived from an EMBL/GenBank/DDBJ whole genome shotgun (WGS) entry which is preliminary data.</text>
</comment>
<name>A0A8T2UT89_CERRI</name>
<evidence type="ECO:0000313" key="4">
    <source>
        <dbReference type="EMBL" id="KAH7436983.1"/>
    </source>
</evidence>
<dbReference type="OrthoDB" id="447842at2759"/>
<feature type="domain" description="Nudix hydrolase" evidence="3">
    <location>
        <begin position="18"/>
        <end position="148"/>
    </location>
</feature>
<dbReference type="PANTHER" id="PTHR13994:SF13">
    <property type="entry name" value="FI03680P"/>
    <property type="match status" value="1"/>
</dbReference>
<dbReference type="Proteomes" id="UP000825935">
    <property type="component" value="Chromosome 5"/>
</dbReference>
<comment type="similarity">
    <text evidence="2">Belongs to the Nudix hydrolase family.</text>
</comment>
<dbReference type="GO" id="GO:0047631">
    <property type="term" value="F:ADP-ribose diphosphatase activity"/>
    <property type="evidence" value="ECO:0007669"/>
    <property type="project" value="TreeGrafter"/>
</dbReference>
<dbReference type="EMBL" id="CM035410">
    <property type="protein sequence ID" value="KAH7436983.1"/>
    <property type="molecule type" value="Genomic_DNA"/>
</dbReference>
<accession>A0A8T2UT89</accession>
<dbReference type="FunFam" id="3.90.79.10:FF:000015">
    <property type="entry name" value="Nudix hydrolase 8"/>
    <property type="match status" value="1"/>
</dbReference>
<dbReference type="CDD" id="cd04670">
    <property type="entry name" value="NUDIX_ASFGF2_Nudt6"/>
    <property type="match status" value="1"/>
</dbReference>
<gene>
    <name evidence="4" type="ORF">KP509_05G049500</name>
</gene>
<dbReference type="InterPro" id="IPR020084">
    <property type="entry name" value="NUDIX_hydrolase_CS"/>
</dbReference>
<organism evidence="4 5">
    <name type="scientific">Ceratopteris richardii</name>
    <name type="common">Triangle waterfern</name>
    <dbReference type="NCBI Taxonomy" id="49495"/>
    <lineage>
        <taxon>Eukaryota</taxon>
        <taxon>Viridiplantae</taxon>
        <taxon>Streptophyta</taxon>
        <taxon>Embryophyta</taxon>
        <taxon>Tracheophyta</taxon>
        <taxon>Polypodiopsida</taxon>
        <taxon>Polypodiidae</taxon>
        <taxon>Polypodiales</taxon>
        <taxon>Pteridineae</taxon>
        <taxon>Pteridaceae</taxon>
        <taxon>Parkerioideae</taxon>
        <taxon>Ceratopteris</taxon>
    </lineage>
</organism>
<sequence>MLTCWISDSPCTLPANASHQVGIGAMVINDENKILVVQEATGPTKGSGNWKIPTGVVSQGEDVNEAAEREVKEETGVDAEFVEVLGVRQTHTAPFGKSDIFFLCLLRPKSADVVKQDTEIAAVQWMPVEEYRSQEFNARSELMKRFADIITALSKQQYTGFMPERLLMGSRGPGAFFYHNTRDINRLSAKESLPEE</sequence>
<dbReference type="PROSITE" id="PS00893">
    <property type="entry name" value="NUDIX_BOX"/>
    <property type="match status" value="1"/>
</dbReference>
<evidence type="ECO:0000313" key="5">
    <source>
        <dbReference type="Proteomes" id="UP000825935"/>
    </source>
</evidence>
<dbReference type="AlphaFoldDB" id="A0A8T2UT89"/>
<evidence type="ECO:0000256" key="1">
    <source>
        <dbReference type="ARBA" id="ARBA00022801"/>
    </source>
</evidence>
<protein>
    <recommendedName>
        <fullName evidence="3">Nudix hydrolase domain-containing protein</fullName>
    </recommendedName>
</protein>
<dbReference type="Gene3D" id="3.90.79.10">
    <property type="entry name" value="Nucleoside Triphosphate Pyrophosphohydrolase"/>
    <property type="match status" value="1"/>
</dbReference>
<dbReference type="PANTHER" id="PTHR13994">
    <property type="entry name" value="NUDIX HYDROLASE RELATED"/>
    <property type="match status" value="1"/>
</dbReference>
<proteinExistence type="inferred from homology"/>
<dbReference type="SUPFAM" id="SSF55811">
    <property type="entry name" value="Nudix"/>
    <property type="match status" value="1"/>
</dbReference>
<dbReference type="PRINTS" id="PR00502">
    <property type="entry name" value="NUDIXFAMILY"/>
</dbReference>